<dbReference type="GO" id="GO:0003677">
    <property type="term" value="F:DNA binding"/>
    <property type="evidence" value="ECO:0007669"/>
    <property type="project" value="InterPro"/>
</dbReference>
<dbReference type="RefSeq" id="WP_093097568.1">
    <property type="nucleotide sequence ID" value="NZ_FNGK01000001.1"/>
</dbReference>
<dbReference type="KEGG" id="smiz:4412673_02649"/>
<evidence type="ECO:0000313" key="2">
    <source>
        <dbReference type="Proteomes" id="UP000215355"/>
    </source>
</evidence>
<dbReference type="InterPro" id="IPR018330">
    <property type="entry name" value="RecT_fam"/>
</dbReference>
<proteinExistence type="predicted"/>
<sequence length="296" mass="32272">MGNNQLANEQQQQLQPQTQNNAVKKFTEQTVEGVLTRIAAIQATGELVLPENYIPENAVRAAWLVLQEVSDKNGRPALDVCTKESIANAFLDMVTSGLSVAKKQGYFVVYGNKLQFDQSYIGDIAVAKRVANVKEVNAVTVYKDDEFEYAVDAETGRKKVISHKQKLVNIDPAKIVGAYAIVTFNDGSNDTEIMTLGQIQTSWSMGGSKGSSPAHKNFPDQMAEKTVIARALKIETGSSDDSSIVGAKHTDKVSADVKQEIKEKANTKVIQFEDAEVVEESASVNEQNGQTEECPI</sequence>
<organism evidence="1 2">
    <name type="scientific">Sphingobacterium mizutaii</name>
    <dbReference type="NCBI Taxonomy" id="1010"/>
    <lineage>
        <taxon>Bacteria</taxon>
        <taxon>Pseudomonadati</taxon>
        <taxon>Bacteroidota</taxon>
        <taxon>Sphingobacteriia</taxon>
        <taxon>Sphingobacteriales</taxon>
        <taxon>Sphingobacteriaceae</taxon>
        <taxon>Sphingobacterium</taxon>
    </lineage>
</organism>
<evidence type="ECO:0000313" key="1">
    <source>
        <dbReference type="EMBL" id="SNV52268.1"/>
    </source>
</evidence>
<dbReference type="Proteomes" id="UP000215355">
    <property type="component" value="Chromosome 1"/>
</dbReference>
<reference evidence="1 2" key="1">
    <citation type="submission" date="2017-06" db="EMBL/GenBank/DDBJ databases">
        <authorList>
            <consortium name="Pathogen Informatics"/>
        </authorList>
    </citation>
    <scope>NUCLEOTIDE SEQUENCE [LARGE SCALE GENOMIC DNA]</scope>
    <source>
        <strain evidence="1 2">NCTC12149</strain>
    </source>
</reference>
<dbReference type="NCBIfam" id="TIGR00616">
    <property type="entry name" value="rect"/>
    <property type="match status" value="1"/>
</dbReference>
<name>A0AAJ4XCX6_9SPHI</name>
<gene>
    <name evidence="1" type="ORF">SAMEA4412673_02649</name>
</gene>
<accession>A0AAJ4XCX6</accession>
<dbReference type="Pfam" id="PF03837">
    <property type="entry name" value="RecT"/>
    <property type="match status" value="1"/>
</dbReference>
<dbReference type="GO" id="GO:0006259">
    <property type="term" value="P:DNA metabolic process"/>
    <property type="evidence" value="ECO:0007669"/>
    <property type="project" value="InterPro"/>
</dbReference>
<dbReference type="InterPro" id="IPR004590">
    <property type="entry name" value="ssDNA_annealing_RecT"/>
</dbReference>
<protein>
    <submittedName>
        <fullName evidence="1">Recombination and repair protein RecT</fullName>
    </submittedName>
</protein>
<dbReference type="AlphaFoldDB" id="A0AAJ4XCX6"/>
<dbReference type="EMBL" id="LT906468">
    <property type="protein sequence ID" value="SNV52268.1"/>
    <property type="molecule type" value="Genomic_DNA"/>
</dbReference>